<evidence type="ECO:0000313" key="7">
    <source>
        <dbReference type="EMBL" id="PZR77873.1"/>
    </source>
</evidence>
<keyword evidence="2 3" id="KW-0450">Lipoyl</keyword>
<dbReference type="Proteomes" id="UP000606991">
    <property type="component" value="Unassembled WGS sequence"/>
</dbReference>
<dbReference type="EMBL" id="QHBU01000280">
    <property type="protein sequence ID" value="PZR77873.1"/>
    <property type="molecule type" value="Genomic_DNA"/>
</dbReference>
<dbReference type="InterPro" id="IPR033753">
    <property type="entry name" value="GCV_H/Fam206"/>
</dbReference>
<reference evidence="7" key="2">
    <citation type="submission" date="2018-05" db="EMBL/GenBank/DDBJ databases">
        <authorList>
            <person name="Ferrari B."/>
        </authorList>
    </citation>
    <scope>NUCLEOTIDE SEQUENCE</scope>
    <source>
        <strain evidence="7">RRmetagenome_bin12</strain>
    </source>
</reference>
<dbReference type="AlphaFoldDB" id="A0A2W5YY33"/>
<dbReference type="InterPro" id="IPR017453">
    <property type="entry name" value="GCV_H_sub"/>
</dbReference>
<name>A0A2W5YY33_9BACT</name>
<protein>
    <recommendedName>
        <fullName evidence="3">Glycine cleavage system H protein</fullName>
    </recommendedName>
</protein>
<dbReference type="PROSITE" id="PS50968">
    <property type="entry name" value="BIOTINYL_LIPOYL"/>
    <property type="match status" value="1"/>
</dbReference>
<proteinExistence type="inferred from homology"/>
<dbReference type="GO" id="GO:0005960">
    <property type="term" value="C:glycine cleavage complex"/>
    <property type="evidence" value="ECO:0007669"/>
    <property type="project" value="InterPro"/>
</dbReference>
<sequence length="124" mass="13195">MPDLSEYRFTESHEWVHVEGGVATIGISDHAQSELGDVIFVELPAVGTTLKVGDKFGTIESVKAASDLYAPIGGTVTGVNDQLSDAPERVNADPYGEGWMIRLNNVDDSGAKLLDEAAYKELGG</sequence>
<comment type="similarity">
    <text evidence="1 3">Belongs to the GcvH family.</text>
</comment>
<dbReference type="NCBIfam" id="TIGR00527">
    <property type="entry name" value="gcvH"/>
    <property type="match status" value="1"/>
</dbReference>
<evidence type="ECO:0000256" key="1">
    <source>
        <dbReference type="ARBA" id="ARBA00009249"/>
    </source>
</evidence>
<dbReference type="PANTHER" id="PTHR11715">
    <property type="entry name" value="GLYCINE CLEAVAGE SYSTEM H PROTEIN"/>
    <property type="match status" value="1"/>
</dbReference>
<dbReference type="GO" id="GO:0019464">
    <property type="term" value="P:glycine decarboxylation via glycine cleavage system"/>
    <property type="evidence" value="ECO:0007669"/>
    <property type="project" value="UniProtKB-UniRule"/>
</dbReference>
<comment type="subunit">
    <text evidence="3">The glycine cleavage system is composed of four proteins: P, T, L and H.</text>
</comment>
<dbReference type="Pfam" id="PF01597">
    <property type="entry name" value="GCV_H"/>
    <property type="match status" value="1"/>
</dbReference>
<dbReference type="PANTHER" id="PTHR11715:SF3">
    <property type="entry name" value="GLYCINE CLEAVAGE SYSTEM H PROTEIN-RELATED"/>
    <property type="match status" value="1"/>
</dbReference>
<evidence type="ECO:0000313" key="9">
    <source>
        <dbReference type="Proteomes" id="UP000606991"/>
    </source>
</evidence>
<dbReference type="InterPro" id="IPR003016">
    <property type="entry name" value="2-oxoA_DH_lipoyl-BS"/>
</dbReference>
<dbReference type="Gene3D" id="2.40.50.100">
    <property type="match status" value="1"/>
</dbReference>
<feature type="domain" description="Lipoyl-binding" evidence="5">
    <location>
        <begin position="22"/>
        <end position="104"/>
    </location>
</feature>
<comment type="function">
    <text evidence="3">The glycine cleavage system catalyzes the degradation of glycine. The H protein shuttles the methylamine group of glycine from the P protein to the T protein.</text>
</comment>
<dbReference type="RefSeq" id="WP_337310890.1">
    <property type="nucleotide sequence ID" value="NZ_JAEKNS010000074.1"/>
</dbReference>
<dbReference type="HAMAP" id="MF_00272">
    <property type="entry name" value="GcvH"/>
    <property type="match status" value="1"/>
</dbReference>
<dbReference type="GO" id="GO:0005829">
    <property type="term" value="C:cytosol"/>
    <property type="evidence" value="ECO:0007669"/>
    <property type="project" value="TreeGrafter"/>
</dbReference>
<organism evidence="7 8">
    <name type="scientific">Candidatus Aeolococcus gillhamiae</name>
    <dbReference type="NCBI Taxonomy" id="3127015"/>
    <lineage>
        <taxon>Bacteria</taxon>
        <taxon>Bacillati</taxon>
        <taxon>Candidatus Dormiibacterota</taxon>
        <taxon>Candidatus Dormibacteria</taxon>
        <taxon>Candidatus Aeolococcales</taxon>
        <taxon>Candidatus Aeolococcaceae</taxon>
        <taxon>Candidatus Aeolococcus</taxon>
    </lineage>
</organism>
<accession>A0A934N563</accession>
<accession>A0A2W5YY33</accession>
<dbReference type="SUPFAM" id="SSF51230">
    <property type="entry name" value="Single hybrid motif"/>
    <property type="match status" value="1"/>
</dbReference>
<dbReference type="InterPro" id="IPR000089">
    <property type="entry name" value="Biotin_lipoyl"/>
</dbReference>
<comment type="caution">
    <text evidence="7">The sequence shown here is derived from an EMBL/GenBank/DDBJ whole genome shotgun (WGS) entry which is preliminary data.</text>
</comment>
<evidence type="ECO:0000256" key="3">
    <source>
        <dbReference type="HAMAP-Rule" id="MF_00272"/>
    </source>
</evidence>
<gene>
    <name evidence="3 7" type="primary">gcvH</name>
    <name evidence="7" type="ORF">DLM65_14615</name>
    <name evidence="6" type="ORF">JF886_06860</name>
</gene>
<dbReference type="InterPro" id="IPR002930">
    <property type="entry name" value="GCV_H"/>
</dbReference>
<evidence type="ECO:0000256" key="2">
    <source>
        <dbReference type="ARBA" id="ARBA00022823"/>
    </source>
</evidence>
<dbReference type="InterPro" id="IPR011053">
    <property type="entry name" value="Single_hybrid_motif"/>
</dbReference>
<evidence type="ECO:0000313" key="6">
    <source>
        <dbReference type="EMBL" id="MBJ7594573.1"/>
    </source>
</evidence>
<reference evidence="6 9" key="3">
    <citation type="submission" date="2020-10" db="EMBL/GenBank/DDBJ databases">
        <title>Ca. Dormibacterota MAGs.</title>
        <authorList>
            <person name="Montgomery K."/>
        </authorList>
    </citation>
    <scope>NUCLEOTIDE SEQUENCE [LARGE SCALE GENOMIC DNA]</scope>
    <source>
        <strain evidence="6">SC8812_S17_18</strain>
    </source>
</reference>
<dbReference type="Proteomes" id="UP000248724">
    <property type="component" value="Unassembled WGS sequence"/>
</dbReference>
<dbReference type="NCBIfam" id="NF002270">
    <property type="entry name" value="PRK01202.1"/>
    <property type="match status" value="1"/>
</dbReference>
<dbReference type="PROSITE" id="PS00189">
    <property type="entry name" value="LIPOYL"/>
    <property type="match status" value="1"/>
</dbReference>
<dbReference type="CDD" id="cd06848">
    <property type="entry name" value="GCS_H"/>
    <property type="match status" value="1"/>
</dbReference>
<dbReference type="GO" id="GO:0009249">
    <property type="term" value="P:protein lipoylation"/>
    <property type="evidence" value="ECO:0007669"/>
    <property type="project" value="TreeGrafter"/>
</dbReference>
<evidence type="ECO:0000313" key="8">
    <source>
        <dbReference type="Proteomes" id="UP000248724"/>
    </source>
</evidence>
<feature type="modified residue" description="N6-lipoyllysine" evidence="3 4">
    <location>
        <position position="63"/>
    </location>
</feature>
<evidence type="ECO:0000259" key="5">
    <source>
        <dbReference type="PROSITE" id="PS50968"/>
    </source>
</evidence>
<comment type="cofactor">
    <cofactor evidence="3">
        <name>(R)-lipoate</name>
        <dbReference type="ChEBI" id="CHEBI:83088"/>
    </cofactor>
    <text evidence="3">Binds 1 lipoyl cofactor covalently.</text>
</comment>
<reference evidence="7 8" key="1">
    <citation type="journal article" date="2017" name="Nature">
        <title>Atmospheric trace gases support primary production in Antarctic desert surface soil.</title>
        <authorList>
            <person name="Ji M."/>
            <person name="Greening C."/>
            <person name="Vanwonterghem I."/>
            <person name="Carere C.R."/>
            <person name="Bay S.K."/>
            <person name="Steen J.A."/>
            <person name="Montgomery K."/>
            <person name="Lines T."/>
            <person name="Beardall J."/>
            <person name="van Dorst J."/>
            <person name="Snape I."/>
            <person name="Stott M.B."/>
            <person name="Hugenholtz P."/>
            <person name="Ferrari B.C."/>
        </authorList>
    </citation>
    <scope>NUCLEOTIDE SEQUENCE [LARGE SCALE GENOMIC DNA]</scope>
    <source>
        <strain evidence="7">RRmetagenome_bin12</strain>
    </source>
</reference>
<evidence type="ECO:0000256" key="4">
    <source>
        <dbReference type="PIRSR" id="PIRSR617453-50"/>
    </source>
</evidence>
<dbReference type="EMBL" id="JAEKNS010000074">
    <property type="protein sequence ID" value="MBJ7594573.1"/>
    <property type="molecule type" value="Genomic_DNA"/>
</dbReference>